<proteinExistence type="predicted"/>
<evidence type="ECO:0000313" key="2">
    <source>
        <dbReference type="EMBL" id="MBN8660841.1"/>
    </source>
</evidence>
<sequence length="332" mass="36182">METLSRYLPLLASMLVLCFAPARASDVSENIAEVKMPLRPARVLKFPVQSVGGLAIYKYHKDHSQPLKLEGNVKASGMVKVPEGRYVVYFPNHFFFANPSCISNLAPDSLDFVVVRYASLQDSEEGRSDPAVASLARFTGLTGLDLEQSELTDKGIIPLKSLKDLQVLYLFGNMVEGDFFKDFAGLKKLRILGLQGNTIAPRNMPYLAGLQSLEVLAISRAHLTAASAAPIGKLSNLQSLHLAGNTKLSDDFLPTLKALKKLTSLNVDGCGFSKEGFKKIEALPIAKIIPSIKHANARAEKEKAAAAKSETYGKKLQSNEYIFSPISRDKGL</sequence>
<protein>
    <recommendedName>
        <fullName evidence="4">Leucine-rich repeat domain-containing protein</fullName>
    </recommendedName>
</protein>
<dbReference type="Proteomes" id="UP000664277">
    <property type="component" value="Unassembled WGS sequence"/>
</dbReference>
<name>A0A8J7P8T3_9BACT</name>
<evidence type="ECO:0000313" key="3">
    <source>
        <dbReference type="Proteomes" id="UP000664277"/>
    </source>
</evidence>
<keyword evidence="1" id="KW-0732">Signal</keyword>
<organism evidence="2 3">
    <name type="scientific">Candidatus Obscuribacter phosphatis</name>
    <dbReference type="NCBI Taxonomy" id="1906157"/>
    <lineage>
        <taxon>Bacteria</taxon>
        <taxon>Bacillati</taxon>
        <taxon>Candidatus Melainabacteria</taxon>
        <taxon>Candidatus Obscuribacterales</taxon>
        <taxon>Candidatus Obscuribacteraceae</taxon>
        <taxon>Candidatus Obscuribacter</taxon>
    </lineage>
</organism>
<dbReference type="Gene3D" id="3.80.10.10">
    <property type="entry name" value="Ribonuclease Inhibitor"/>
    <property type="match status" value="1"/>
</dbReference>
<accession>A0A8J7P8T3</accession>
<comment type="caution">
    <text evidence="2">The sequence shown here is derived from an EMBL/GenBank/DDBJ whole genome shotgun (WGS) entry which is preliminary data.</text>
</comment>
<feature type="chain" id="PRO_5035145548" description="Leucine-rich repeat domain-containing protein" evidence="1">
    <location>
        <begin position="25"/>
        <end position="332"/>
    </location>
</feature>
<feature type="signal peptide" evidence="1">
    <location>
        <begin position="1"/>
        <end position="24"/>
    </location>
</feature>
<reference evidence="2" key="1">
    <citation type="submission" date="2021-02" db="EMBL/GenBank/DDBJ databases">
        <title>Genome-Resolved Metagenomics of a Microbial Community Performing Photosynthetic Biological Nutrient Removal.</title>
        <authorList>
            <person name="Mcdaniel E.A."/>
        </authorList>
    </citation>
    <scope>NUCLEOTIDE SEQUENCE</scope>
    <source>
        <strain evidence="2">UWPOB_OBS1</strain>
    </source>
</reference>
<dbReference type="AlphaFoldDB" id="A0A8J7P8T3"/>
<dbReference type="PANTHER" id="PTHR48057">
    <property type="entry name" value="LEUCINE-RICH REPEAT SERINE/THREONINE-PROTEIN KINASE 1"/>
    <property type="match status" value="1"/>
</dbReference>
<evidence type="ECO:0000256" key="1">
    <source>
        <dbReference type="SAM" id="SignalP"/>
    </source>
</evidence>
<evidence type="ECO:0008006" key="4">
    <source>
        <dbReference type="Google" id="ProtNLM"/>
    </source>
</evidence>
<dbReference type="SUPFAM" id="SSF52047">
    <property type="entry name" value="RNI-like"/>
    <property type="match status" value="1"/>
</dbReference>
<dbReference type="Pfam" id="PF13516">
    <property type="entry name" value="LRR_6"/>
    <property type="match status" value="1"/>
</dbReference>
<gene>
    <name evidence="2" type="ORF">J0M35_10780</name>
</gene>
<dbReference type="InterPro" id="IPR032675">
    <property type="entry name" value="LRR_dom_sf"/>
</dbReference>
<dbReference type="InterPro" id="IPR001611">
    <property type="entry name" value="Leu-rich_rpt"/>
</dbReference>
<dbReference type="EMBL" id="JAFLCK010000014">
    <property type="protein sequence ID" value="MBN8660841.1"/>
    <property type="molecule type" value="Genomic_DNA"/>
</dbReference>
<dbReference type="InterPro" id="IPR052595">
    <property type="entry name" value="LRRC69/RLP"/>
</dbReference>